<name>A0AAD8T1L6_LOLMU</name>
<dbReference type="Pfam" id="PF23622">
    <property type="entry name" value="LRR_At1g61320_AtMIF1"/>
    <property type="match status" value="1"/>
</dbReference>
<evidence type="ECO:0000259" key="1">
    <source>
        <dbReference type="PROSITE" id="PS50181"/>
    </source>
</evidence>
<dbReference type="InterPro" id="IPR032675">
    <property type="entry name" value="LRR_dom_sf"/>
</dbReference>
<comment type="caution">
    <text evidence="2">The sequence shown here is derived from an EMBL/GenBank/DDBJ whole genome shotgun (WGS) entry which is preliminary data.</text>
</comment>
<dbReference type="Pfam" id="PF12937">
    <property type="entry name" value="F-box-like"/>
    <property type="match status" value="1"/>
</dbReference>
<dbReference type="PANTHER" id="PTHR32153">
    <property type="entry name" value="OJ000223_09.16 PROTEIN"/>
    <property type="match status" value="1"/>
</dbReference>
<feature type="domain" description="F-box" evidence="1">
    <location>
        <begin position="13"/>
        <end position="60"/>
    </location>
</feature>
<proteinExistence type="predicted"/>
<sequence>MESPPPFKLGQGQDRISALPDDLLLGILERLDLREAVRAGAVSTRWRHLPHQLQRLHLNVGDFQGATLLEISDAFVGATRRLLSGCNCDCKSRRAIKTLCLTFYLSAPHLSSIGHAIEDTVSRGETERFEFELIRPSPDLIQAVSRTESGKHFMSFSRDCPVAFRWLTGLSLTSLKFRDYDFPSLIGACDKLKSLSLRSCGLVPRSAALKIDAPNSTITELVFIRCKFSQIDLVSVPKLTQLRCHRWRSKNPPLRFGYVPELQTVHIACRARTWQPPFALSACFSMNTRNLSKLCLNFGCQMIWIRPEQHPKQLTAIFSNLTDMTFWNIFPECDLSWTLFILEAAPALQKLILNRTRHSCGGTSKDSAQKTNVVWEPSKDLKHLELKLLVMIGFEEEDKVTNYIRIVMERAVGLKRITLGSHTCKECNAINLESPTTSQTDDACKHRIKEQLTRGSSSTVDIIIC</sequence>
<dbReference type="SUPFAM" id="SSF52047">
    <property type="entry name" value="RNI-like"/>
    <property type="match status" value="1"/>
</dbReference>
<dbReference type="AlphaFoldDB" id="A0AAD8T1L6"/>
<dbReference type="InterPro" id="IPR055357">
    <property type="entry name" value="LRR_At1g61320_AtMIF1"/>
</dbReference>
<dbReference type="Gene3D" id="1.20.1280.50">
    <property type="match status" value="1"/>
</dbReference>
<dbReference type="InterPro" id="IPR001810">
    <property type="entry name" value="F-box_dom"/>
</dbReference>
<evidence type="ECO:0000313" key="2">
    <source>
        <dbReference type="EMBL" id="KAK1667984.1"/>
    </source>
</evidence>
<dbReference type="Proteomes" id="UP001231189">
    <property type="component" value="Unassembled WGS sequence"/>
</dbReference>
<evidence type="ECO:0000313" key="3">
    <source>
        <dbReference type="Proteomes" id="UP001231189"/>
    </source>
</evidence>
<dbReference type="InterPro" id="IPR044997">
    <property type="entry name" value="F-box_plant"/>
</dbReference>
<dbReference type="SUPFAM" id="SSF81383">
    <property type="entry name" value="F-box domain"/>
    <property type="match status" value="1"/>
</dbReference>
<keyword evidence="3" id="KW-1185">Reference proteome</keyword>
<reference evidence="2" key="1">
    <citation type="submission" date="2023-07" db="EMBL/GenBank/DDBJ databases">
        <title>A chromosome-level genome assembly of Lolium multiflorum.</title>
        <authorList>
            <person name="Chen Y."/>
            <person name="Copetti D."/>
            <person name="Kolliker R."/>
            <person name="Studer B."/>
        </authorList>
    </citation>
    <scope>NUCLEOTIDE SEQUENCE</scope>
    <source>
        <strain evidence="2">02402/16</strain>
        <tissue evidence="2">Leaf</tissue>
    </source>
</reference>
<protein>
    <recommendedName>
        <fullName evidence="1">F-box domain-containing protein</fullName>
    </recommendedName>
</protein>
<gene>
    <name evidence="2" type="ORF">QYE76_056143</name>
</gene>
<accession>A0AAD8T1L6</accession>
<dbReference type="InterPro" id="IPR036047">
    <property type="entry name" value="F-box-like_dom_sf"/>
</dbReference>
<dbReference type="Gene3D" id="3.80.10.10">
    <property type="entry name" value="Ribonuclease Inhibitor"/>
    <property type="match status" value="1"/>
</dbReference>
<organism evidence="2 3">
    <name type="scientific">Lolium multiflorum</name>
    <name type="common">Italian ryegrass</name>
    <name type="synonym">Lolium perenne subsp. multiflorum</name>
    <dbReference type="NCBI Taxonomy" id="4521"/>
    <lineage>
        <taxon>Eukaryota</taxon>
        <taxon>Viridiplantae</taxon>
        <taxon>Streptophyta</taxon>
        <taxon>Embryophyta</taxon>
        <taxon>Tracheophyta</taxon>
        <taxon>Spermatophyta</taxon>
        <taxon>Magnoliopsida</taxon>
        <taxon>Liliopsida</taxon>
        <taxon>Poales</taxon>
        <taxon>Poaceae</taxon>
        <taxon>BOP clade</taxon>
        <taxon>Pooideae</taxon>
        <taxon>Poodae</taxon>
        <taxon>Poeae</taxon>
        <taxon>Poeae Chloroplast Group 2 (Poeae type)</taxon>
        <taxon>Loliodinae</taxon>
        <taxon>Loliinae</taxon>
        <taxon>Lolium</taxon>
    </lineage>
</organism>
<dbReference type="PROSITE" id="PS50181">
    <property type="entry name" value="FBOX"/>
    <property type="match status" value="1"/>
</dbReference>
<dbReference type="EMBL" id="JAUUTY010000003">
    <property type="protein sequence ID" value="KAK1667984.1"/>
    <property type="molecule type" value="Genomic_DNA"/>
</dbReference>